<dbReference type="Gene3D" id="2.40.110.10">
    <property type="entry name" value="Butyryl-CoA Dehydrogenase, subunit A, domain 2"/>
    <property type="match status" value="1"/>
</dbReference>
<comment type="cofactor">
    <cofactor evidence="1 6">
        <name>FAD</name>
        <dbReference type="ChEBI" id="CHEBI:57692"/>
    </cofactor>
</comment>
<dbReference type="InterPro" id="IPR046373">
    <property type="entry name" value="Acyl-CoA_Oxase/DH_mid-dom_sf"/>
</dbReference>
<feature type="domain" description="Acyl-CoA dehydrogenase/oxidase N-terminal" evidence="10">
    <location>
        <begin position="28"/>
        <end position="144"/>
    </location>
</feature>
<evidence type="ECO:0000256" key="2">
    <source>
        <dbReference type="ARBA" id="ARBA00009347"/>
    </source>
</evidence>
<dbReference type="InterPro" id="IPR009075">
    <property type="entry name" value="AcylCo_DH/oxidase_C"/>
</dbReference>
<dbReference type="EMBL" id="BKDJ01000003">
    <property type="protein sequence ID" value="GER22276.1"/>
    <property type="molecule type" value="Genomic_DNA"/>
</dbReference>
<dbReference type="Pfam" id="PF02770">
    <property type="entry name" value="Acyl-CoA_dh_M"/>
    <property type="match status" value="1"/>
</dbReference>
<dbReference type="PANTHER" id="PTHR43884:SF12">
    <property type="entry name" value="ISOVALERYL-COA DEHYDROGENASE, MITOCHONDRIAL-RELATED"/>
    <property type="match status" value="1"/>
</dbReference>
<keyword evidence="12" id="KW-1185">Reference proteome</keyword>
<dbReference type="InterPro" id="IPR036250">
    <property type="entry name" value="AcylCo_DH-like_C"/>
</dbReference>
<dbReference type="Pfam" id="PF02771">
    <property type="entry name" value="Acyl-CoA_dh_N"/>
    <property type="match status" value="1"/>
</dbReference>
<evidence type="ECO:0000259" key="9">
    <source>
        <dbReference type="Pfam" id="PF02770"/>
    </source>
</evidence>
<evidence type="ECO:0000256" key="1">
    <source>
        <dbReference type="ARBA" id="ARBA00001974"/>
    </source>
</evidence>
<dbReference type="RefSeq" id="WP_149955932.1">
    <property type="nucleotide sequence ID" value="NZ_BKDJ01000003.1"/>
</dbReference>
<gene>
    <name evidence="11" type="ORF">NCCP1664_07730</name>
</gene>
<evidence type="ECO:0000256" key="6">
    <source>
        <dbReference type="RuleBase" id="RU362125"/>
    </source>
</evidence>
<organism evidence="11 12">
    <name type="scientific">Zafaria cholistanensis</name>
    <dbReference type="NCBI Taxonomy" id="1682741"/>
    <lineage>
        <taxon>Bacteria</taxon>
        <taxon>Bacillati</taxon>
        <taxon>Actinomycetota</taxon>
        <taxon>Actinomycetes</taxon>
        <taxon>Micrococcales</taxon>
        <taxon>Micrococcaceae</taxon>
        <taxon>Zafaria</taxon>
    </lineage>
</organism>
<name>A0A5A7NP15_9MICC</name>
<reference evidence="11 12" key="1">
    <citation type="submission" date="2019-09" db="EMBL/GenBank/DDBJ databases">
        <title>Arthrobacter zafarii sp. nov., a moderately thermotolerant and halotolerant actinobacterium isolated from Cholistan desert soil of Pakistan.</title>
        <authorList>
            <person name="Amin A."/>
            <person name="Ahmed I."/>
            <person name="Khalid N."/>
            <person name="Schumann P."/>
            <person name="Busse H.J."/>
            <person name="Khan I.U."/>
            <person name="Li S."/>
            <person name="Li W.J."/>
        </authorList>
    </citation>
    <scope>NUCLEOTIDE SEQUENCE [LARGE SCALE GENOMIC DNA]</scope>
    <source>
        <strain evidence="11 12">NCCP-1664</strain>
    </source>
</reference>
<dbReference type="InterPro" id="IPR037069">
    <property type="entry name" value="AcylCoA_DH/ox_N_sf"/>
</dbReference>
<dbReference type="Gene3D" id="1.10.540.10">
    <property type="entry name" value="Acyl-CoA dehydrogenase/oxidase, N-terminal domain"/>
    <property type="match status" value="1"/>
</dbReference>
<evidence type="ECO:0000313" key="12">
    <source>
        <dbReference type="Proteomes" id="UP000325307"/>
    </source>
</evidence>
<dbReference type="Gene3D" id="1.20.140.10">
    <property type="entry name" value="Butyryl-CoA Dehydrogenase, subunit A, domain 3"/>
    <property type="match status" value="1"/>
</dbReference>
<proteinExistence type="inferred from homology"/>
<dbReference type="InterPro" id="IPR013786">
    <property type="entry name" value="AcylCoA_DH/ox_N"/>
</dbReference>
<evidence type="ECO:0000256" key="7">
    <source>
        <dbReference type="SAM" id="MobiDB-lite"/>
    </source>
</evidence>
<feature type="compositionally biased region" description="Polar residues" evidence="7">
    <location>
        <begin position="153"/>
        <end position="173"/>
    </location>
</feature>
<feature type="domain" description="Acyl-CoA oxidase/dehydrogenase middle" evidence="9">
    <location>
        <begin position="148"/>
        <end position="240"/>
    </location>
</feature>
<dbReference type="Pfam" id="PF00441">
    <property type="entry name" value="Acyl-CoA_dh_1"/>
    <property type="match status" value="1"/>
</dbReference>
<comment type="similarity">
    <text evidence="2 6">Belongs to the acyl-CoA dehydrogenase family.</text>
</comment>
<dbReference type="InterPro" id="IPR006091">
    <property type="entry name" value="Acyl-CoA_Oxase/DH_mid-dom"/>
</dbReference>
<comment type="caution">
    <text evidence="11">The sequence shown here is derived from an EMBL/GenBank/DDBJ whole genome shotgun (WGS) entry which is preliminary data.</text>
</comment>
<evidence type="ECO:0000259" key="10">
    <source>
        <dbReference type="Pfam" id="PF02771"/>
    </source>
</evidence>
<keyword evidence="4 6" id="KW-0274">FAD</keyword>
<dbReference type="PANTHER" id="PTHR43884">
    <property type="entry name" value="ACYL-COA DEHYDROGENASE"/>
    <property type="match status" value="1"/>
</dbReference>
<feature type="region of interest" description="Disordered" evidence="7">
    <location>
        <begin position="152"/>
        <end position="173"/>
    </location>
</feature>
<evidence type="ECO:0000259" key="8">
    <source>
        <dbReference type="Pfam" id="PF00441"/>
    </source>
</evidence>
<dbReference type="OrthoDB" id="2769798at2"/>
<evidence type="ECO:0000313" key="11">
    <source>
        <dbReference type="EMBL" id="GER22276.1"/>
    </source>
</evidence>
<accession>A0A5A7NP15</accession>
<dbReference type="InterPro" id="IPR009100">
    <property type="entry name" value="AcylCoA_DH/oxidase_NM_dom_sf"/>
</dbReference>
<protein>
    <submittedName>
        <fullName evidence="11">Acyl-CoA dehydrogenase</fullName>
    </submittedName>
</protein>
<dbReference type="SUPFAM" id="SSF56645">
    <property type="entry name" value="Acyl-CoA dehydrogenase NM domain-like"/>
    <property type="match status" value="1"/>
</dbReference>
<dbReference type="GO" id="GO:0050660">
    <property type="term" value="F:flavin adenine dinucleotide binding"/>
    <property type="evidence" value="ECO:0007669"/>
    <property type="project" value="InterPro"/>
</dbReference>
<evidence type="ECO:0000256" key="4">
    <source>
        <dbReference type="ARBA" id="ARBA00022827"/>
    </source>
</evidence>
<keyword evidence="5 6" id="KW-0560">Oxidoreductase</keyword>
<sequence length="415" mass="43958">MTSTTTDSAVHVPARQADRLYHDLLSSAETLEVRGRVRRFADSVVAPAAGRIATGDEVEDGFPADVFEAMAREGLFRIAFPAEAGGLGLERPASATVAAIEELAYHSNSVAAIFDVHCVLAGTALNQGSPGQRQQWMGPLVRGEIIGAFATSEPGSSSDLSPQSVQTTATRTGTGWRLQGRKRWITNAPVADVILVLARTGERLSMFIVPGTAPGLTVGRADRKLGNKGQLTADVVLDGVELPDSALLGAEGGGLKIALSMLTYGRVAIAAAGVGMAQNAFDQMTERLRTREAFGAKLGRFQHWQFLMADRAVQLEAARSLYIKAALRMDQGSTVPEPEAAMAKIAGTSLAVDIARDAVQLFGGLGFTQELGADGMPGPVEALYRDSKVTEIYEGANEIQKWIIARQLLGREVAG</sequence>
<dbReference type="FunFam" id="1.20.140.10:FF:000001">
    <property type="entry name" value="Acyl-CoA dehydrogenase"/>
    <property type="match status" value="1"/>
</dbReference>
<keyword evidence="3 6" id="KW-0285">Flavoprotein</keyword>
<dbReference type="GO" id="GO:0003995">
    <property type="term" value="F:acyl-CoA dehydrogenase activity"/>
    <property type="evidence" value="ECO:0007669"/>
    <property type="project" value="TreeGrafter"/>
</dbReference>
<evidence type="ECO:0000256" key="3">
    <source>
        <dbReference type="ARBA" id="ARBA00022630"/>
    </source>
</evidence>
<feature type="domain" description="Acyl-CoA dehydrogenase/oxidase C-terminal" evidence="8">
    <location>
        <begin position="252"/>
        <end position="409"/>
    </location>
</feature>
<dbReference type="Proteomes" id="UP000325307">
    <property type="component" value="Unassembled WGS sequence"/>
</dbReference>
<evidence type="ECO:0000256" key="5">
    <source>
        <dbReference type="ARBA" id="ARBA00023002"/>
    </source>
</evidence>
<dbReference type="SUPFAM" id="SSF47203">
    <property type="entry name" value="Acyl-CoA dehydrogenase C-terminal domain-like"/>
    <property type="match status" value="1"/>
</dbReference>
<dbReference type="AlphaFoldDB" id="A0A5A7NP15"/>